<dbReference type="Pfam" id="PF20068">
    <property type="entry name" value="Amphi-Trp"/>
    <property type="match status" value="1"/>
</dbReference>
<comment type="caution">
    <text evidence="2">The sequence shown here is derived from an EMBL/GenBank/DDBJ whole genome shotgun (WGS) entry which is preliminary data.</text>
</comment>
<gene>
    <name evidence="2" type="ORF">D8Y22_20540</name>
</gene>
<sequence>MSDTTTHGEDLSREEVANRLQEIAHELHGDDPAEVQVGNKLLSLSPATVLEYAIEIEERSPMLGGDREEISVTIEWEVEQAESETQ</sequence>
<proteinExistence type="predicted"/>
<feature type="domain" description="Amphi-Trp" evidence="1">
    <location>
        <begin position="9"/>
        <end position="84"/>
    </location>
</feature>
<keyword evidence="3" id="KW-1185">Reference proteome</keyword>
<dbReference type="AlphaFoldDB" id="A0A4S3TG46"/>
<evidence type="ECO:0000259" key="1">
    <source>
        <dbReference type="Pfam" id="PF20068"/>
    </source>
</evidence>
<name>A0A4S3TG46_9EURY</name>
<evidence type="ECO:0000313" key="2">
    <source>
        <dbReference type="EMBL" id="THE62851.1"/>
    </source>
</evidence>
<dbReference type="Proteomes" id="UP000318864">
    <property type="component" value="Unassembled WGS sequence"/>
</dbReference>
<dbReference type="OrthoDB" id="282103at2157"/>
<protein>
    <submittedName>
        <fullName evidence="2">Amphi-Trp domain-containing protein</fullName>
    </submittedName>
</protein>
<dbReference type="InterPro" id="IPR027598">
    <property type="entry name" value="Amphi-Trp_dom"/>
</dbReference>
<accession>A0A4S3TG46</accession>
<organism evidence="2 3">
    <name type="scientific">Salinadaptatus halalkaliphilus</name>
    <dbReference type="NCBI Taxonomy" id="2419781"/>
    <lineage>
        <taxon>Archaea</taxon>
        <taxon>Methanobacteriati</taxon>
        <taxon>Methanobacteriota</taxon>
        <taxon>Stenosarchaea group</taxon>
        <taxon>Halobacteria</taxon>
        <taxon>Halobacteriales</taxon>
        <taxon>Natrialbaceae</taxon>
        <taxon>Salinadaptatus</taxon>
    </lineage>
</organism>
<evidence type="ECO:0000313" key="3">
    <source>
        <dbReference type="Proteomes" id="UP000318864"/>
    </source>
</evidence>
<dbReference type="RefSeq" id="WP_141466483.1">
    <property type="nucleotide sequence ID" value="NZ_RBZW01000076.1"/>
</dbReference>
<dbReference type="NCBIfam" id="TIGR04354">
    <property type="entry name" value="amphi-Trp"/>
    <property type="match status" value="1"/>
</dbReference>
<reference evidence="2 3" key="1">
    <citation type="submission" date="2018-10" db="EMBL/GenBank/DDBJ databases">
        <title>Natronolimnobius sp. XQ-INN 246 isolated from Inner Mongolia Autonomous Region of China.</title>
        <authorList>
            <person name="Xue Q."/>
        </authorList>
    </citation>
    <scope>NUCLEOTIDE SEQUENCE [LARGE SCALE GENOMIC DNA]</scope>
    <source>
        <strain evidence="2 3">XQ-INN 246</strain>
    </source>
</reference>
<dbReference type="EMBL" id="RBZW01000076">
    <property type="protein sequence ID" value="THE62851.1"/>
    <property type="molecule type" value="Genomic_DNA"/>
</dbReference>